<dbReference type="InterPro" id="IPR002018">
    <property type="entry name" value="CarbesteraseB"/>
</dbReference>
<comment type="similarity">
    <text evidence="1">Belongs to the type-B carboxylesterase/lipase family.</text>
</comment>
<dbReference type="PANTHER" id="PTHR43903">
    <property type="entry name" value="NEUROLIGIN"/>
    <property type="match status" value="1"/>
</dbReference>
<organism evidence="6 7">
    <name type="scientific">Melipona bicolor</name>
    <dbReference type="NCBI Taxonomy" id="60889"/>
    <lineage>
        <taxon>Eukaryota</taxon>
        <taxon>Metazoa</taxon>
        <taxon>Ecdysozoa</taxon>
        <taxon>Arthropoda</taxon>
        <taxon>Hexapoda</taxon>
        <taxon>Insecta</taxon>
        <taxon>Pterygota</taxon>
        <taxon>Neoptera</taxon>
        <taxon>Endopterygota</taxon>
        <taxon>Hymenoptera</taxon>
        <taxon>Apocrita</taxon>
        <taxon>Aculeata</taxon>
        <taxon>Apoidea</taxon>
        <taxon>Anthophila</taxon>
        <taxon>Apidae</taxon>
        <taxon>Melipona</taxon>
    </lineage>
</organism>
<dbReference type="Gene3D" id="3.40.50.1820">
    <property type="entry name" value="alpha/beta hydrolase"/>
    <property type="match status" value="1"/>
</dbReference>
<keyword evidence="4" id="KW-0472">Membrane</keyword>
<evidence type="ECO:0000256" key="1">
    <source>
        <dbReference type="ARBA" id="ARBA00005964"/>
    </source>
</evidence>
<dbReference type="Proteomes" id="UP001177670">
    <property type="component" value="Unassembled WGS sequence"/>
</dbReference>
<feature type="region of interest" description="Disordered" evidence="3">
    <location>
        <begin position="208"/>
        <end position="241"/>
    </location>
</feature>
<evidence type="ECO:0000313" key="7">
    <source>
        <dbReference type="Proteomes" id="UP001177670"/>
    </source>
</evidence>
<keyword evidence="2" id="KW-0325">Glycoprotein</keyword>
<evidence type="ECO:0000256" key="2">
    <source>
        <dbReference type="ARBA" id="ARBA00023180"/>
    </source>
</evidence>
<dbReference type="SUPFAM" id="SSF53474">
    <property type="entry name" value="alpha/beta-Hydrolases"/>
    <property type="match status" value="1"/>
</dbReference>
<reference evidence="6" key="1">
    <citation type="submission" date="2021-10" db="EMBL/GenBank/DDBJ databases">
        <title>Melipona bicolor Genome sequencing and assembly.</title>
        <authorList>
            <person name="Araujo N.S."/>
            <person name="Arias M.C."/>
        </authorList>
    </citation>
    <scope>NUCLEOTIDE SEQUENCE</scope>
    <source>
        <strain evidence="6">USP_2M_L1-L4_2017</strain>
        <tissue evidence="6">Whole body</tissue>
    </source>
</reference>
<proteinExistence type="inferred from homology"/>
<dbReference type="EMBL" id="JAHYIQ010000045">
    <property type="protein sequence ID" value="KAK1118112.1"/>
    <property type="molecule type" value="Genomic_DNA"/>
</dbReference>
<comment type="caution">
    <text evidence="6">The sequence shown here is derived from an EMBL/GenBank/DDBJ whole genome shotgun (WGS) entry which is preliminary data.</text>
</comment>
<dbReference type="Pfam" id="PF00135">
    <property type="entry name" value="COesterase"/>
    <property type="match status" value="1"/>
</dbReference>
<evidence type="ECO:0000256" key="3">
    <source>
        <dbReference type="SAM" id="MobiDB-lite"/>
    </source>
</evidence>
<protein>
    <recommendedName>
        <fullName evidence="5">Carboxylesterase type B domain-containing protein</fullName>
    </recommendedName>
</protein>
<sequence>MQTRCPQHLEYIHRIVDRDPPGRTNLSDNIDHPERGITMRSMELKAQRDETEQQRQCTVHGEELPYVLGVPLDNSKFDQRRRYNIDEILFSEAMMNWWCSFAYVGNPNIAKRYPYLTDGSKEWRQYDIDWPEYEPQNQTYLNLTIPPSTGRRYRSAEMQFWNDDVPYLLRPPGKGAPKGPRPQFLDIADRIGKYANASREYDTYGSRYKADDDRYEPSTTLDSTTSSQSDEEVIPQPSAPKSSSVITMLAGFGLVFLLINFTAFLYLYCKKHDAKSKGTGVKRRASQKEDSKRAKSDKYENHYGELAGYKSDSKPDLNDVIKNDKAYDNNSNFGRRSKLSRQNSGSTIDTHVKVREWIQQEIVHRWVRSYGRIN</sequence>
<feature type="region of interest" description="Disordered" evidence="3">
    <location>
        <begin position="278"/>
        <end position="299"/>
    </location>
</feature>
<keyword evidence="4" id="KW-0812">Transmembrane</keyword>
<feature type="transmembrane region" description="Helical" evidence="4">
    <location>
        <begin position="245"/>
        <end position="268"/>
    </location>
</feature>
<feature type="compositionally biased region" description="Low complexity" evidence="3">
    <location>
        <begin position="218"/>
        <end position="228"/>
    </location>
</feature>
<gene>
    <name evidence="6" type="ORF">K0M31_015388</name>
</gene>
<feature type="domain" description="Carboxylesterase type B" evidence="5">
    <location>
        <begin position="53"/>
        <end position="161"/>
    </location>
</feature>
<dbReference type="InterPro" id="IPR051093">
    <property type="entry name" value="Neuroligin/BSAL"/>
</dbReference>
<evidence type="ECO:0000259" key="5">
    <source>
        <dbReference type="Pfam" id="PF00135"/>
    </source>
</evidence>
<dbReference type="AlphaFoldDB" id="A0AA40KF63"/>
<name>A0AA40KF63_9HYME</name>
<evidence type="ECO:0000256" key="4">
    <source>
        <dbReference type="SAM" id="Phobius"/>
    </source>
</evidence>
<accession>A0AA40KF63</accession>
<keyword evidence="4" id="KW-1133">Transmembrane helix</keyword>
<dbReference type="InterPro" id="IPR029058">
    <property type="entry name" value="AB_hydrolase_fold"/>
</dbReference>
<keyword evidence="7" id="KW-1185">Reference proteome</keyword>
<feature type="compositionally biased region" description="Basic and acidic residues" evidence="3">
    <location>
        <begin position="286"/>
        <end position="299"/>
    </location>
</feature>
<evidence type="ECO:0000313" key="6">
    <source>
        <dbReference type="EMBL" id="KAK1118112.1"/>
    </source>
</evidence>